<reference evidence="3" key="1">
    <citation type="submission" date="2016-10" db="EMBL/GenBank/DDBJ databases">
        <authorList>
            <person name="Varghese N."/>
            <person name="Submissions S."/>
        </authorList>
    </citation>
    <scope>NUCLEOTIDE SEQUENCE [LARGE SCALE GENOMIC DNA]</scope>
    <source>
        <strain evidence="3">CGMCC 4.3506</strain>
    </source>
</reference>
<proteinExistence type="predicted"/>
<evidence type="ECO:0000313" key="2">
    <source>
        <dbReference type="EMBL" id="SDG06367.1"/>
    </source>
</evidence>
<dbReference type="Proteomes" id="UP000199623">
    <property type="component" value="Unassembled WGS sequence"/>
</dbReference>
<dbReference type="OrthoDB" id="3689056at2"/>
<name>A0A1G7R6M8_9PSEU</name>
<dbReference type="RefSeq" id="WP_143035918.1">
    <property type="nucleotide sequence ID" value="NZ_FNCC01000005.1"/>
</dbReference>
<dbReference type="EMBL" id="FNCC01000005">
    <property type="protein sequence ID" value="SDG06367.1"/>
    <property type="molecule type" value="Genomic_DNA"/>
</dbReference>
<dbReference type="STRING" id="200378.SAMN05216553_105150"/>
<dbReference type="InterPro" id="IPR023902">
    <property type="entry name" value="Sporulation_SdpA"/>
</dbReference>
<gene>
    <name evidence="2" type="ORF">SAMN05216553_105150</name>
</gene>
<keyword evidence="1" id="KW-0732">Signal</keyword>
<dbReference type="AlphaFoldDB" id="A0A1G7R6M8"/>
<protein>
    <recommendedName>
        <fullName evidence="4">Antimicrobial peptide system protein, SdpA family</fullName>
    </recommendedName>
</protein>
<dbReference type="Pfam" id="PF17418">
    <property type="entry name" value="SdpA"/>
    <property type="match status" value="1"/>
</dbReference>
<accession>A0A1G7R6M8</accession>
<keyword evidence="3" id="KW-1185">Reference proteome</keyword>
<evidence type="ECO:0000256" key="1">
    <source>
        <dbReference type="SAM" id="SignalP"/>
    </source>
</evidence>
<evidence type="ECO:0000313" key="3">
    <source>
        <dbReference type="Proteomes" id="UP000199623"/>
    </source>
</evidence>
<evidence type="ECO:0008006" key="4">
    <source>
        <dbReference type="Google" id="ProtNLM"/>
    </source>
</evidence>
<sequence length="178" mass="18721">MNAGTRAAKGMSCTAAALGLLFLAATAAQLPAGQRDTAARETFRLFWPVGMRLFTNAAEREFVVAYHQAGGGAFVPITRTAGDRDHLGGLDRAGYADLVRLLATVDQVPDAHWQDCAAAEVSGCAAAIAAAPRMALNSHFKPGTPCGPAVFTVERPSRAVPVRHVVRIAVVDLRCAPR</sequence>
<feature type="signal peptide" evidence="1">
    <location>
        <begin position="1"/>
        <end position="27"/>
    </location>
</feature>
<organism evidence="2 3">
    <name type="scientific">Lentzea fradiae</name>
    <dbReference type="NCBI Taxonomy" id="200378"/>
    <lineage>
        <taxon>Bacteria</taxon>
        <taxon>Bacillati</taxon>
        <taxon>Actinomycetota</taxon>
        <taxon>Actinomycetes</taxon>
        <taxon>Pseudonocardiales</taxon>
        <taxon>Pseudonocardiaceae</taxon>
        <taxon>Lentzea</taxon>
    </lineage>
</organism>
<feature type="chain" id="PRO_5011580287" description="Antimicrobial peptide system protein, SdpA family" evidence="1">
    <location>
        <begin position="28"/>
        <end position="178"/>
    </location>
</feature>